<keyword evidence="3" id="KW-1185">Reference proteome</keyword>
<sequence>MWKSRKNRQGLLTGYGSRRDPRRTPQSASKVEPRRAVATPIRADDPNWPDPVTWLLRQLR</sequence>
<evidence type="ECO:0000313" key="3">
    <source>
        <dbReference type="Proteomes" id="UP000619293"/>
    </source>
</evidence>
<dbReference type="RefSeq" id="WP_191838977.1">
    <property type="nucleotide sequence ID" value="NZ_BAAALB010000008.1"/>
</dbReference>
<comment type="caution">
    <text evidence="2">The sequence shown here is derived from an EMBL/GenBank/DDBJ whole genome shotgun (WGS) entry which is preliminary data.</text>
</comment>
<dbReference type="Proteomes" id="UP000619293">
    <property type="component" value="Unassembled WGS sequence"/>
</dbReference>
<proteinExistence type="predicted"/>
<protein>
    <submittedName>
        <fullName evidence="2">Uncharacterized protein</fullName>
    </submittedName>
</protein>
<name>A0A8J3NR45_9ACTN</name>
<feature type="region of interest" description="Disordered" evidence="1">
    <location>
        <begin position="1"/>
        <end position="44"/>
    </location>
</feature>
<evidence type="ECO:0000313" key="2">
    <source>
        <dbReference type="EMBL" id="GIF89832.1"/>
    </source>
</evidence>
<reference evidence="2 3" key="1">
    <citation type="submission" date="2021-01" db="EMBL/GenBank/DDBJ databases">
        <title>Whole genome shotgun sequence of Catellatospora chokoriensis NBRC 107358.</title>
        <authorList>
            <person name="Komaki H."/>
            <person name="Tamura T."/>
        </authorList>
    </citation>
    <scope>NUCLEOTIDE SEQUENCE [LARGE SCALE GENOMIC DNA]</scope>
    <source>
        <strain evidence="2 3">NBRC 107358</strain>
    </source>
</reference>
<evidence type="ECO:0000256" key="1">
    <source>
        <dbReference type="SAM" id="MobiDB-lite"/>
    </source>
</evidence>
<organism evidence="2 3">
    <name type="scientific">Catellatospora chokoriensis</name>
    <dbReference type="NCBI Taxonomy" id="310353"/>
    <lineage>
        <taxon>Bacteria</taxon>
        <taxon>Bacillati</taxon>
        <taxon>Actinomycetota</taxon>
        <taxon>Actinomycetes</taxon>
        <taxon>Micromonosporales</taxon>
        <taxon>Micromonosporaceae</taxon>
        <taxon>Catellatospora</taxon>
    </lineage>
</organism>
<gene>
    <name evidence="2" type="ORF">Cch02nite_32760</name>
</gene>
<accession>A0A8J3NR45</accession>
<dbReference type="AlphaFoldDB" id="A0A8J3NR45"/>
<dbReference type="EMBL" id="BONG01000018">
    <property type="protein sequence ID" value="GIF89832.1"/>
    <property type="molecule type" value="Genomic_DNA"/>
</dbReference>